<keyword evidence="4" id="KW-1185">Reference proteome</keyword>
<accession>A0A1E3VUH4</accession>
<dbReference type="CDD" id="cd11524">
    <property type="entry name" value="SYLF"/>
    <property type="match status" value="1"/>
</dbReference>
<dbReference type="PANTHER" id="PTHR15629">
    <property type="entry name" value="SH3YL1 PROTEIN"/>
    <property type="match status" value="1"/>
</dbReference>
<dbReference type="STRING" id="1774970.AUC70_12915"/>
<proteinExistence type="predicted"/>
<comment type="caution">
    <text evidence="3">The sequence shown here is derived from an EMBL/GenBank/DDBJ whole genome shotgun (WGS) entry which is preliminary data.</text>
</comment>
<evidence type="ECO:0000313" key="4">
    <source>
        <dbReference type="Proteomes" id="UP000094172"/>
    </source>
</evidence>
<dbReference type="AlphaFoldDB" id="A0A1E3VUH4"/>
<reference evidence="3 4" key="1">
    <citation type="journal article" date="2016" name="Environ. Microbiol.">
        <title>New Methyloceanibacter diversity from North Sea sediments includes methanotroph containing solely the soluble methane monooxygenase.</title>
        <authorList>
            <person name="Vekeman B."/>
            <person name="Kerckhof F.M."/>
            <person name="Cremers G."/>
            <person name="de Vos P."/>
            <person name="Vandamme P."/>
            <person name="Boon N."/>
            <person name="Op den Camp H.J."/>
            <person name="Heylen K."/>
        </authorList>
    </citation>
    <scope>NUCLEOTIDE SEQUENCE [LARGE SCALE GENOMIC DNA]</scope>
    <source>
        <strain evidence="3 4">R-67176</strain>
    </source>
</reference>
<gene>
    <name evidence="3" type="ORF">AUC70_12915</name>
</gene>
<dbReference type="Proteomes" id="UP000094172">
    <property type="component" value="Unassembled WGS sequence"/>
</dbReference>
<feature type="chain" id="PRO_5009138590" description="Ysc84 actin-binding domain-containing protein" evidence="1">
    <location>
        <begin position="28"/>
        <end position="184"/>
    </location>
</feature>
<protein>
    <recommendedName>
        <fullName evidence="2">Ysc84 actin-binding domain-containing protein</fullName>
    </recommendedName>
</protein>
<dbReference type="Pfam" id="PF04366">
    <property type="entry name" value="Ysc84"/>
    <property type="match status" value="1"/>
</dbReference>
<dbReference type="RefSeq" id="WP_069443168.1">
    <property type="nucleotide sequence ID" value="NZ_LPWE01000002.1"/>
</dbReference>
<keyword evidence="1" id="KW-0732">Signal</keyword>
<evidence type="ECO:0000259" key="2">
    <source>
        <dbReference type="Pfam" id="PF04366"/>
    </source>
</evidence>
<sequence>MKFLTTSLFAAFLAFGPSLSASSPAEAASGQEIEDDVNDTLHRFVDRIGGAKPLANKAVGILVFPSVVKAGFGIGGEYGEGMLIVDQQPAGYYNLVGASFGFQLGVQERSVIIMFMTQDALDQFYSLSGFKIGVDASVAIITLGAGGSIDTDKITQPVIGFVLDPKGLMYNLTLEGSKITKIDR</sequence>
<dbReference type="EMBL" id="LPWE01000002">
    <property type="protein sequence ID" value="ODR97165.1"/>
    <property type="molecule type" value="Genomic_DNA"/>
</dbReference>
<name>A0A1E3VUH4_9HYPH</name>
<evidence type="ECO:0000256" key="1">
    <source>
        <dbReference type="SAM" id="SignalP"/>
    </source>
</evidence>
<dbReference type="PANTHER" id="PTHR15629:SF2">
    <property type="entry name" value="SH3 DOMAIN-CONTAINING YSC84-LIKE PROTEIN 1"/>
    <property type="match status" value="1"/>
</dbReference>
<dbReference type="InterPro" id="IPR007461">
    <property type="entry name" value="Ysc84_actin-binding"/>
</dbReference>
<dbReference type="InterPro" id="IPR051702">
    <property type="entry name" value="SH3_domain_YSC84-like"/>
</dbReference>
<dbReference type="GO" id="GO:0035091">
    <property type="term" value="F:phosphatidylinositol binding"/>
    <property type="evidence" value="ECO:0007669"/>
    <property type="project" value="TreeGrafter"/>
</dbReference>
<feature type="domain" description="Ysc84 actin-binding" evidence="2">
    <location>
        <begin position="97"/>
        <end position="181"/>
    </location>
</feature>
<organism evidence="3 4">
    <name type="scientific">Methyloceanibacter stevinii</name>
    <dbReference type="NCBI Taxonomy" id="1774970"/>
    <lineage>
        <taxon>Bacteria</taxon>
        <taxon>Pseudomonadati</taxon>
        <taxon>Pseudomonadota</taxon>
        <taxon>Alphaproteobacteria</taxon>
        <taxon>Hyphomicrobiales</taxon>
        <taxon>Hyphomicrobiaceae</taxon>
        <taxon>Methyloceanibacter</taxon>
    </lineage>
</organism>
<feature type="signal peptide" evidence="1">
    <location>
        <begin position="1"/>
        <end position="27"/>
    </location>
</feature>
<evidence type="ECO:0000313" key="3">
    <source>
        <dbReference type="EMBL" id="ODR97165.1"/>
    </source>
</evidence>